<dbReference type="SFLD" id="SFLDS00003">
    <property type="entry name" value="Haloacid_Dehalogenase"/>
    <property type="match status" value="1"/>
</dbReference>
<dbReference type="InterPro" id="IPR027256">
    <property type="entry name" value="P-typ_ATPase_IB"/>
</dbReference>
<keyword evidence="7 10" id="KW-0472">Membrane</keyword>
<evidence type="ECO:0000259" key="12">
    <source>
        <dbReference type="Pfam" id="PF00122"/>
    </source>
</evidence>
<organism evidence="13 14">
    <name type="scientific">Lampropedia puyangensis</name>
    <dbReference type="NCBI Taxonomy" id="1330072"/>
    <lineage>
        <taxon>Bacteria</taxon>
        <taxon>Pseudomonadati</taxon>
        <taxon>Pseudomonadota</taxon>
        <taxon>Betaproteobacteria</taxon>
        <taxon>Burkholderiales</taxon>
        <taxon>Comamonadaceae</taxon>
        <taxon>Lampropedia</taxon>
    </lineage>
</organism>
<dbReference type="InterPro" id="IPR051014">
    <property type="entry name" value="Cation_Transport_ATPase_IB"/>
</dbReference>
<dbReference type="GO" id="GO:0005524">
    <property type="term" value="F:ATP binding"/>
    <property type="evidence" value="ECO:0007669"/>
    <property type="project" value="UniProtKB-UniRule"/>
</dbReference>
<comment type="similarity">
    <text evidence="2 10">Belongs to the cation transport ATPase (P-type) (TC 3.A.3) family. Type IB subfamily.</text>
</comment>
<gene>
    <name evidence="13" type="ORF">E9531_08625</name>
</gene>
<dbReference type="Pfam" id="PF00122">
    <property type="entry name" value="E1-E2_ATPase"/>
    <property type="match status" value="1"/>
</dbReference>
<dbReference type="InterPro" id="IPR059000">
    <property type="entry name" value="ATPase_P-type_domA"/>
</dbReference>
<sequence>MESNWMNQTKHQHEVHDHSGSAHHAEAKEGHDIHSATSKPSACGGCCTAPIVQFGRSNGNDHDHEHADEEGDHADHDHGSLAPWWRVALALALGLMAELTHQFLGDAGAAKAAGMGLAAVAIVLSGFGIYQSGIKALLRGQLNILALMAVAVTGAFLIGQWAEAAMVMALFVAAEKLEDAAMDRARNAVRDLMVTMPQSVLRVLTDGRTEQVAVAAVQLGDQVRVAPGERVALDGEVISGQSAVNQAPITGESTPVDKKPGELLFAGSINTTGVLLMRITGAVGTTLLDRIVDMVERSQQAKALIQRTVDRFAAIYTPIVMVLALLVALGLPLLFGWTWMDAIYRALALLVIACPCALVIATPVAIVSALGNAAKQGVLFKGGQALEKAQKIRTIAFDKTGTLTEGKPQLEEWSVLPGTDDGEAKQVQALAQALATRSKHPVSKAIAQGLEEDAPSVAYAQADAYTQMDMEEKPGSGVQAHWQGKLWRLGGLHWLLQEGVQTLSTEAMAQVQAWRAKGFSVTALSSDVRIAALFAVTDTVRSEASAVVQMLQNEGMQTAMLSGDSPEAAQHMGERIGIAFAQGGLLPQDKLNAIAAYNQQTPTAMIGDGINDAPALAQASLGIAMGGAEGTDIATETADVVLMSGNLQGLPGVFRLARKTHAVVWQNIALALAGKAVFLALAVAGMATMWMAVVADLGISLLVVANGMRLRRDAASRPVQSIEGPTVSHRV</sequence>
<dbReference type="InterPro" id="IPR023298">
    <property type="entry name" value="ATPase_P-typ_TM_dom_sf"/>
</dbReference>
<feature type="transmembrane region" description="Helical" evidence="10">
    <location>
        <begin position="343"/>
        <end position="371"/>
    </location>
</feature>
<keyword evidence="3 10" id="KW-0812">Transmembrane</keyword>
<comment type="caution">
    <text evidence="13">The sequence shown here is derived from an EMBL/GenBank/DDBJ whole genome shotgun (WGS) entry which is preliminary data.</text>
</comment>
<evidence type="ECO:0000256" key="6">
    <source>
        <dbReference type="ARBA" id="ARBA00022989"/>
    </source>
</evidence>
<feature type="compositionally biased region" description="Basic and acidic residues" evidence="11">
    <location>
        <begin position="59"/>
        <end position="77"/>
    </location>
</feature>
<dbReference type="GO" id="GO:0015086">
    <property type="term" value="F:cadmium ion transmembrane transporter activity"/>
    <property type="evidence" value="ECO:0007669"/>
    <property type="project" value="TreeGrafter"/>
</dbReference>
<evidence type="ECO:0000256" key="8">
    <source>
        <dbReference type="ARBA" id="ARBA00039097"/>
    </source>
</evidence>
<evidence type="ECO:0000313" key="14">
    <source>
        <dbReference type="Proteomes" id="UP000308917"/>
    </source>
</evidence>
<proteinExistence type="inferred from homology"/>
<dbReference type="SUPFAM" id="SSF81665">
    <property type="entry name" value="Calcium ATPase, transmembrane domain M"/>
    <property type="match status" value="1"/>
</dbReference>
<dbReference type="PANTHER" id="PTHR48085:SF5">
    <property type="entry name" value="CADMIUM_ZINC-TRANSPORTING ATPASE HMA4-RELATED"/>
    <property type="match status" value="1"/>
</dbReference>
<feature type="transmembrane region" description="Helical" evidence="10">
    <location>
        <begin position="313"/>
        <end position="337"/>
    </location>
</feature>
<accession>A0A4S8F4Q4</accession>
<feature type="domain" description="P-type ATPase A" evidence="12">
    <location>
        <begin position="202"/>
        <end position="296"/>
    </location>
</feature>
<dbReference type="InterPro" id="IPR023214">
    <property type="entry name" value="HAD_sf"/>
</dbReference>
<dbReference type="PROSITE" id="PS01229">
    <property type="entry name" value="COF_2"/>
    <property type="match status" value="1"/>
</dbReference>
<feature type="transmembrane region" description="Helical" evidence="10">
    <location>
        <begin position="142"/>
        <end position="162"/>
    </location>
</feature>
<dbReference type="PROSITE" id="PS00154">
    <property type="entry name" value="ATPASE_E1_E2"/>
    <property type="match status" value="1"/>
</dbReference>
<evidence type="ECO:0000256" key="4">
    <source>
        <dbReference type="ARBA" id="ARBA00022723"/>
    </source>
</evidence>
<feature type="transmembrane region" description="Helical" evidence="10">
    <location>
        <begin position="110"/>
        <end position="130"/>
    </location>
</feature>
<dbReference type="GO" id="GO:0046872">
    <property type="term" value="F:metal ion binding"/>
    <property type="evidence" value="ECO:0007669"/>
    <property type="project" value="UniProtKB-KW"/>
</dbReference>
<dbReference type="Gene3D" id="2.70.150.10">
    <property type="entry name" value="Calcium-transporting ATPase, cytoplasmic transduction domain A"/>
    <property type="match status" value="1"/>
</dbReference>
<feature type="transmembrane region" description="Helical" evidence="10">
    <location>
        <begin position="689"/>
        <end position="708"/>
    </location>
</feature>
<dbReference type="AlphaFoldDB" id="A0A4S8F4Q4"/>
<protein>
    <recommendedName>
        <fullName evidence="8">P-type Zn(2+) transporter</fullName>
        <ecNumber evidence="8">7.2.2.12</ecNumber>
    </recommendedName>
</protein>
<dbReference type="InterPro" id="IPR018303">
    <property type="entry name" value="ATPase_P-typ_P_site"/>
</dbReference>
<feature type="compositionally biased region" description="Basic and acidic residues" evidence="11">
    <location>
        <begin position="11"/>
        <end position="34"/>
    </location>
</feature>
<evidence type="ECO:0000256" key="3">
    <source>
        <dbReference type="ARBA" id="ARBA00022692"/>
    </source>
</evidence>
<feature type="transmembrane region" description="Helical" evidence="10">
    <location>
        <begin position="664"/>
        <end position="683"/>
    </location>
</feature>
<dbReference type="PRINTS" id="PR00119">
    <property type="entry name" value="CATATPASE"/>
</dbReference>
<evidence type="ECO:0000256" key="5">
    <source>
        <dbReference type="ARBA" id="ARBA00022967"/>
    </source>
</evidence>
<dbReference type="Gene3D" id="3.40.1110.10">
    <property type="entry name" value="Calcium-transporting ATPase, cytoplasmic domain N"/>
    <property type="match status" value="1"/>
</dbReference>
<evidence type="ECO:0000256" key="7">
    <source>
        <dbReference type="ARBA" id="ARBA00023136"/>
    </source>
</evidence>
<dbReference type="GO" id="GO:0005886">
    <property type="term" value="C:plasma membrane"/>
    <property type="evidence" value="ECO:0007669"/>
    <property type="project" value="UniProtKB-SubCell"/>
</dbReference>
<evidence type="ECO:0000313" key="13">
    <source>
        <dbReference type="EMBL" id="THU02047.1"/>
    </source>
</evidence>
<dbReference type="PRINTS" id="PR00941">
    <property type="entry name" value="CDATPASE"/>
</dbReference>
<keyword evidence="10" id="KW-0067">ATP-binding</keyword>
<dbReference type="PANTHER" id="PTHR48085">
    <property type="entry name" value="CADMIUM/ZINC-TRANSPORTING ATPASE HMA2-RELATED"/>
    <property type="match status" value="1"/>
</dbReference>
<dbReference type="InterPro" id="IPR008250">
    <property type="entry name" value="ATPase_P-typ_transduc_dom_A_sf"/>
</dbReference>
<dbReference type="FunFam" id="2.70.150.10:FF:000002">
    <property type="entry name" value="Copper-transporting ATPase 1, putative"/>
    <property type="match status" value="1"/>
</dbReference>
<keyword evidence="4 10" id="KW-0479">Metal-binding</keyword>
<evidence type="ECO:0000256" key="9">
    <source>
        <dbReference type="ARBA" id="ARBA00047308"/>
    </source>
</evidence>
<dbReference type="SUPFAM" id="SSF56784">
    <property type="entry name" value="HAD-like"/>
    <property type="match status" value="1"/>
</dbReference>
<comment type="subcellular location">
    <subcellularLocation>
        <location evidence="10">Cell membrane</location>
    </subcellularLocation>
    <subcellularLocation>
        <location evidence="1">Membrane</location>
    </subcellularLocation>
</comment>
<feature type="region of interest" description="Disordered" evidence="11">
    <location>
        <begin position="57"/>
        <end position="77"/>
    </location>
</feature>
<feature type="region of interest" description="Disordered" evidence="11">
    <location>
        <begin position="1"/>
        <end position="36"/>
    </location>
</feature>
<dbReference type="SFLD" id="SFLDG00002">
    <property type="entry name" value="C1.7:_P-type_atpase_like"/>
    <property type="match status" value="1"/>
</dbReference>
<keyword evidence="6 10" id="KW-1133">Transmembrane helix</keyword>
<comment type="catalytic activity">
    <reaction evidence="9">
        <text>Zn(2+)(in) + ATP + H2O = Zn(2+)(out) + ADP + phosphate + H(+)</text>
        <dbReference type="Rhea" id="RHEA:20621"/>
        <dbReference type="ChEBI" id="CHEBI:15377"/>
        <dbReference type="ChEBI" id="CHEBI:15378"/>
        <dbReference type="ChEBI" id="CHEBI:29105"/>
        <dbReference type="ChEBI" id="CHEBI:30616"/>
        <dbReference type="ChEBI" id="CHEBI:43474"/>
        <dbReference type="ChEBI" id="CHEBI:456216"/>
        <dbReference type="EC" id="7.2.2.12"/>
    </reaction>
</comment>
<dbReference type="InterPro" id="IPR044492">
    <property type="entry name" value="P_typ_ATPase_HD_dom"/>
</dbReference>
<keyword evidence="5" id="KW-1278">Translocase</keyword>
<dbReference type="NCBIfam" id="TIGR01494">
    <property type="entry name" value="ATPase_P-type"/>
    <property type="match status" value="2"/>
</dbReference>
<dbReference type="Pfam" id="PF00702">
    <property type="entry name" value="Hydrolase"/>
    <property type="match status" value="1"/>
</dbReference>
<dbReference type="SUPFAM" id="SSF81653">
    <property type="entry name" value="Calcium ATPase, transduction domain A"/>
    <property type="match status" value="1"/>
</dbReference>
<keyword evidence="14" id="KW-1185">Reference proteome</keyword>
<dbReference type="GO" id="GO:0016887">
    <property type="term" value="F:ATP hydrolysis activity"/>
    <property type="evidence" value="ECO:0007669"/>
    <property type="project" value="InterPro"/>
</dbReference>
<evidence type="ECO:0000256" key="2">
    <source>
        <dbReference type="ARBA" id="ARBA00006024"/>
    </source>
</evidence>
<dbReference type="EC" id="7.2.2.12" evidence="8"/>
<dbReference type="SFLD" id="SFLDF00027">
    <property type="entry name" value="p-type_atpase"/>
    <property type="match status" value="1"/>
</dbReference>
<dbReference type="NCBIfam" id="TIGR01525">
    <property type="entry name" value="ATPase-IB_hvy"/>
    <property type="match status" value="1"/>
</dbReference>
<reference evidence="13 14" key="1">
    <citation type="journal article" date="2015" name="Antonie Van Leeuwenhoek">
        <title>Lampropedia puyangensis sp. nov., isolated from symptomatic bark of Populus ? euramericana canker and emended description of Lampropedia hyalina (Ehrenberg 1832) Lee et al. 2004.</title>
        <authorList>
            <person name="Li Y."/>
            <person name="Wang T."/>
            <person name="Piao C.G."/>
            <person name="Wang L.F."/>
            <person name="Tian G.Z."/>
            <person name="Zhu T.H."/>
            <person name="Guo M.W."/>
        </authorList>
    </citation>
    <scope>NUCLEOTIDE SEQUENCE [LARGE SCALE GENOMIC DNA]</scope>
    <source>
        <strain evidence="13 14">2-bin</strain>
    </source>
</reference>
<dbReference type="GO" id="GO:0016463">
    <property type="term" value="F:P-type zinc transporter activity"/>
    <property type="evidence" value="ECO:0007669"/>
    <property type="project" value="UniProtKB-EC"/>
</dbReference>
<evidence type="ECO:0000256" key="11">
    <source>
        <dbReference type="SAM" id="MobiDB-lite"/>
    </source>
</evidence>
<dbReference type="InterPro" id="IPR001757">
    <property type="entry name" value="P_typ_ATPase"/>
</dbReference>
<evidence type="ECO:0000256" key="10">
    <source>
        <dbReference type="RuleBase" id="RU362081"/>
    </source>
</evidence>
<keyword evidence="10" id="KW-0547">Nucleotide-binding</keyword>
<dbReference type="InterPro" id="IPR036412">
    <property type="entry name" value="HAD-like_sf"/>
</dbReference>
<dbReference type="InterPro" id="IPR023299">
    <property type="entry name" value="ATPase_P-typ_cyto_dom_N"/>
</dbReference>
<dbReference type="EMBL" id="STFG01000007">
    <property type="protein sequence ID" value="THU02047.1"/>
    <property type="molecule type" value="Genomic_DNA"/>
</dbReference>
<evidence type="ECO:0000256" key="1">
    <source>
        <dbReference type="ARBA" id="ARBA00004370"/>
    </source>
</evidence>
<keyword evidence="10" id="KW-1003">Cell membrane</keyword>
<dbReference type="Gene3D" id="3.40.50.1000">
    <property type="entry name" value="HAD superfamily/HAD-like"/>
    <property type="match status" value="1"/>
</dbReference>
<name>A0A4S8F4Q4_9BURK</name>
<dbReference type="Proteomes" id="UP000308917">
    <property type="component" value="Unassembled WGS sequence"/>
</dbReference>